<keyword evidence="2" id="KW-0349">Heme</keyword>
<dbReference type="RefSeq" id="WP_344636158.1">
    <property type="nucleotide sequence ID" value="NZ_BAAATR010000007.1"/>
</dbReference>
<keyword evidence="5" id="KW-1185">Reference proteome</keyword>
<feature type="region of interest" description="Disordered" evidence="3">
    <location>
        <begin position="63"/>
        <end position="82"/>
    </location>
</feature>
<dbReference type="Proteomes" id="UP001500305">
    <property type="component" value="Unassembled WGS sequence"/>
</dbReference>
<dbReference type="InterPro" id="IPR017972">
    <property type="entry name" value="Cyt_P450_CS"/>
</dbReference>
<keyword evidence="2" id="KW-0560">Oxidoreductase</keyword>
<keyword evidence="2" id="KW-0408">Iron</keyword>
<dbReference type="InterPro" id="IPR001128">
    <property type="entry name" value="Cyt_P450"/>
</dbReference>
<dbReference type="Gene3D" id="1.10.630.10">
    <property type="entry name" value="Cytochrome P450"/>
    <property type="match status" value="1"/>
</dbReference>
<sequence length="400" mass="44141">MTGTDPTPDTPTLFDRALLADPHAGYARLREACPVARTTTPDGAPVWVVTRYEDVRAALTDRRLSLNKQTSTSTGKHGASMPPSLDAHLLNMDPPDHTRLRRLVAPAFTARSVGRLRPAIQQRTDELLDRFQDGSADVMTALATPLALAVICDVLGIAEEDRRDFRTWTDTLRSPAADAAPTSRRALHDLHGFLVELIAGKRDHPGDDLLTQMITAREDGDQLSEPELVALSFLLLFAGYDNSANLVGNTVLALLTHHETLRSLRSGALGVGRVVDEVMRWNSPSMLASRRFAREDTHIGGVRITAGERIWMSLASANRDPQQFSNPDQFDVDRPEGGHLGFGHGIHYCLGSALARMETEIATEALVRRFPSLRLAHPEETFEWCDSFQNRGPLKLPVIW</sequence>
<evidence type="ECO:0000313" key="5">
    <source>
        <dbReference type="Proteomes" id="UP001500305"/>
    </source>
</evidence>
<comment type="similarity">
    <text evidence="1 2">Belongs to the cytochrome P450 family.</text>
</comment>
<accession>A0ABN3DTK9</accession>
<evidence type="ECO:0000256" key="2">
    <source>
        <dbReference type="RuleBase" id="RU000461"/>
    </source>
</evidence>
<comment type="caution">
    <text evidence="4">The sequence shown here is derived from an EMBL/GenBank/DDBJ whole genome shotgun (WGS) entry which is preliminary data.</text>
</comment>
<evidence type="ECO:0000256" key="1">
    <source>
        <dbReference type="ARBA" id="ARBA00010617"/>
    </source>
</evidence>
<gene>
    <name evidence="4" type="ORF">GCM10010430_22630</name>
</gene>
<dbReference type="PANTHER" id="PTHR46696:SF1">
    <property type="entry name" value="CYTOCHROME P450 YJIB-RELATED"/>
    <property type="match status" value="1"/>
</dbReference>
<reference evidence="4 5" key="1">
    <citation type="journal article" date="2019" name="Int. J. Syst. Evol. Microbiol.">
        <title>The Global Catalogue of Microorganisms (GCM) 10K type strain sequencing project: providing services to taxonomists for standard genome sequencing and annotation.</title>
        <authorList>
            <consortium name="The Broad Institute Genomics Platform"/>
            <consortium name="The Broad Institute Genome Sequencing Center for Infectious Disease"/>
            <person name="Wu L."/>
            <person name="Ma J."/>
        </authorList>
    </citation>
    <scope>NUCLEOTIDE SEQUENCE [LARGE SCALE GENOMIC DNA]</scope>
    <source>
        <strain evidence="4 5">JCM 7356</strain>
    </source>
</reference>
<dbReference type="InterPro" id="IPR036396">
    <property type="entry name" value="Cyt_P450_sf"/>
</dbReference>
<proteinExistence type="inferred from homology"/>
<dbReference type="CDD" id="cd11029">
    <property type="entry name" value="CYP107-like"/>
    <property type="match status" value="1"/>
</dbReference>
<dbReference type="EMBL" id="BAAATR010000007">
    <property type="protein sequence ID" value="GAA2240635.1"/>
    <property type="molecule type" value="Genomic_DNA"/>
</dbReference>
<organism evidence="4 5">
    <name type="scientific">Kitasatospora cystarginea</name>
    <dbReference type="NCBI Taxonomy" id="58350"/>
    <lineage>
        <taxon>Bacteria</taxon>
        <taxon>Bacillati</taxon>
        <taxon>Actinomycetota</taxon>
        <taxon>Actinomycetes</taxon>
        <taxon>Kitasatosporales</taxon>
        <taxon>Streptomycetaceae</taxon>
        <taxon>Kitasatospora</taxon>
    </lineage>
</organism>
<keyword evidence="2" id="KW-0503">Monooxygenase</keyword>
<evidence type="ECO:0000256" key="3">
    <source>
        <dbReference type="SAM" id="MobiDB-lite"/>
    </source>
</evidence>
<dbReference type="Pfam" id="PF00067">
    <property type="entry name" value="p450"/>
    <property type="match status" value="2"/>
</dbReference>
<protein>
    <submittedName>
        <fullName evidence="4">Cytochrome P450</fullName>
    </submittedName>
</protein>
<keyword evidence="2" id="KW-0479">Metal-binding</keyword>
<dbReference type="PROSITE" id="PS00086">
    <property type="entry name" value="CYTOCHROME_P450"/>
    <property type="match status" value="1"/>
</dbReference>
<dbReference type="PRINTS" id="PR00359">
    <property type="entry name" value="BP450"/>
</dbReference>
<dbReference type="SUPFAM" id="SSF48264">
    <property type="entry name" value="Cytochrome P450"/>
    <property type="match status" value="1"/>
</dbReference>
<dbReference type="InterPro" id="IPR002397">
    <property type="entry name" value="Cyt_P450_B"/>
</dbReference>
<dbReference type="PANTHER" id="PTHR46696">
    <property type="entry name" value="P450, PUTATIVE (EUROFUNG)-RELATED"/>
    <property type="match status" value="1"/>
</dbReference>
<feature type="compositionally biased region" description="Polar residues" evidence="3">
    <location>
        <begin position="66"/>
        <end position="75"/>
    </location>
</feature>
<evidence type="ECO:0000313" key="4">
    <source>
        <dbReference type="EMBL" id="GAA2240635.1"/>
    </source>
</evidence>
<name>A0ABN3DTK9_9ACTN</name>